<keyword evidence="6 8" id="KW-0342">GTP-binding</keyword>
<dbReference type="RefSeq" id="WP_193537876.1">
    <property type="nucleotide sequence ID" value="NZ_JADCLJ010000022.1"/>
</dbReference>
<keyword evidence="3 8" id="KW-0479">Metal-binding</keyword>
<reference evidence="10 11" key="1">
    <citation type="submission" date="2020-10" db="EMBL/GenBank/DDBJ databases">
        <title>Bacillus sp. HD4P25, an endophyte from a halophyte.</title>
        <authorList>
            <person name="Sun J.-Q."/>
        </authorList>
    </citation>
    <scope>NUCLEOTIDE SEQUENCE [LARGE SCALE GENOMIC DNA]</scope>
    <source>
        <strain evidence="10 11">YIM 93174</strain>
    </source>
</reference>
<keyword evidence="11" id="KW-1185">Reference proteome</keyword>
<evidence type="ECO:0000256" key="2">
    <source>
        <dbReference type="ARBA" id="ARBA00022679"/>
    </source>
</evidence>
<feature type="binding site" evidence="8">
    <location>
        <position position="25"/>
    </location>
    <ligand>
        <name>GTP</name>
        <dbReference type="ChEBI" id="CHEBI:37565"/>
    </ligand>
</feature>
<evidence type="ECO:0000313" key="10">
    <source>
        <dbReference type="EMBL" id="MBE4909336.1"/>
    </source>
</evidence>
<dbReference type="EC" id="2.7.7.77" evidence="8"/>
<proteinExistence type="inferred from homology"/>
<comment type="catalytic activity">
    <reaction evidence="8">
        <text>Mo-molybdopterin + GTP + H(+) = Mo-molybdopterin guanine dinucleotide + diphosphate</text>
        <dbReference type="Rhea" id="RHEA:34243"/>
        <dbReference type="ChEBI" id="CHEBI:15378"/>
        <dbReference type="ChEBI" id="CHEBI:33019"/>
        <dbReference type="ChEBI" id="CHEBI:37565"/>
        <dbReference type="ChEBI" id="CHEBI:71302"/>
        <dbReference type="ChEBI" id="CHEBI:71310"/>
        <dbReference type="EC" id="2.7.7.77"/>
    </reaction>
</comment>
<dbReference type="Gene3D" id="3.90.550.10">
    <property type="entry name" value="Spore Coat Polysaccharide Biosynthesis Protein SpsA, Chain A"/>
    <property type="match status" value="1"/>
</dbReference>
<comment type="cofactor">
    <cofactor evidence="8">
        <name>Mg(2+)</name>
        <dbReference type="ChEBI" id="CHEBI:18420"/>
    </cofactor>
</comment>
<keyword evidence="7 8" id="KW-0501">Molybdenum cofactor biosynthesis</keyword>
<feature type="binding site" evidence="8">
    <location>
        <position position="104"/>
    </location>
    <ligand>
        <name>GTP</name>
        <dbReference type="ChEBI" id="CHEBI:37565"/>
    </ligand>
</feature>
<feature type="binding site" evidence="8">
    <location>
        <position position="104"/>
    </location>
    <ligand>
        <name>Mg(2+)</name>
        <dbReference type="ChEBI" id="CHEBI:18420"/>
    </ligand>
</feature>
<evidence type="ECO:0000256" key="4">
    <source>
        <dbReference type="ARBA" id="ARBA00022741"/>
    </source>
</evidence>
<evidence type="ECO:0000256" key="3">
    <source>
        <dbReference type="ARBA" id="ARBA00022723"/>
    </source>
</evidence>
<organism evidence="10 11">
    <name type="scientific">Litchfieldia luteola</name>
    <dbReference type="NCBI Taxonomy" id="682179"/>
    <lineage>
        <taxon>Bacteria</taxon>
        <taxon>Bacillati</taxon>
        <taxon>Bacillota</taxon>
        <taxon>Bacilli</taxon>
        <taxon>Bacillales</taxon>
        <taxon>Bacillaceae</taxon>
        <taxon>Litchfieldia</taxon>
    </lineage>
</organism>
<feature type="domain" description="MobA-like NTP transferase" evidence="9">
    <location>
        <begin position="10"/>
        <end position="167"/>
    </location>
</feature>
<gene>
    <name evidence="8" type="primary">mobA</name>
    <name evidence="10" type="ORF">IMZ08_14895</name>
</gene>
<evidence type="ECO:0000256" key="5">
    <source>
        <dbReference type="ARBA" id="ARBA00022842"/>
    </source>
</evidence>
<name>A0ABR9QLG0_9BACI</name>
<dbReference type="SUPFAM" id="SSF53448">
    <property type="entry name" value="Nucleotide-diphospho-sugar transferases"/>
    <property type="match status" value="1"/>
</dbReference>
<dbReference type="HAMAP" id="MF_00316">
    <property type="entry name" value="MobA"/>
    <property type="match status" value="1"/>
</dbReference>
<dbReference type="PANTHER" id="PTHR19136">
    <property type="entry name" value="MOLYBDENUM COFACTOR GUANYLYLTRANSFERASE"/>
    <property type="match status" value="1"/>
</dbReference>
<feature type="binding site" evidence="8">
    <location>
        <begin position="13"/>
        <end position="15"/>
    </location>
    <ligand>
        <name>GTP</name>
        <dbReference type="ChEBI" id="CHEBI:37565"/>
    </ligand>
</feature>
<sequence length="196" mass="22255">MKDLSLRLGGIILAGGESRRFGSPKALARLKDRFFIEYAIQAIEESTKDIVIISHNSIKSELNRVTTMPIIEDLPQYKGKGPLAGIATGINYLKCNWYIVLPCDTPNITKSEIMSLVKHIKLDVDAIIPVVKGRIQPLIGVYHSNVVSEIIEILESDHYKMMKLLDQLRVTYVPFEDEQPFQNINDLEEFQKLNDK</sequence>
<comment type="caution">
    <text evidence="10">The sequence shown here is derived from an EMBL/GenBank/DDBJ whole genome shotgun (WGS) entry which is preliminary data.</text>
</comment>
<evidence type="ECO:0000259" key="9">
    <source>
        <dbReference type="Pfam" id="PF12804"/>
    </source>
</evidence>
<comment type="function">
    <text evidence="8">Transfers a GMP moiety from GTP to Mo-molybdopterin (Mo-MPT) cofactor (Moco or molybdenum cofactor) to form Mo-molybdopterin guanine dinucleotide (Mo-MGD) cofactor.</text>
</comment>
<protein>
    <recommendedName>
        <fullName evidence="8">Probable molybdenum cofactor guanylyltransferase</fullName>
        <shortName evidence="8">MoCo guanylyltransferase</shortName>
        <ecNumber evidence="8">2.7.7.77</ecNumber>
    </recommendedName>
    <alternativeName>
        <fullName evidence="8">GTP:molybdopterin guanylyltransferase</fullName>
    </alternativeName>
    <alternativeName>
        <fullName evidence="8">Mo-MPT guanylyltransferase</fullName>
    </alternativeName>
    <alternativeName>
        <fullName evidence="8">Molybdopterin guanylyltransferase</fullName>
    </alternativeName>
    <alternativeName>
        <fullName evidence="8">Molybdopterin-guanine dinucleotide synthase</fullName>
        <shortName evidence="8">MGD synthase</shortName>
    </alternativeName>
</protein>
<evidence type="ECO:0000256" key="1">
    <source>
        <dbReference type="ARBA" id="ARBA00022490"/>
    </source>
</evidence>
<dbReference type="PANTHER" id="PTHR19136:SF81">
    <property type="entry name" value="MOLYBDENUM COFACTOR GUANYLYLTRANSFERASE"/>
    <property type="match status" value="1"/>
</dbReference>
<feature type="binding site" evidence="8">
    <location>
        <position position="73"/>
    </location>
    <ligand>
        <name>GTP</name>
        <dbReference type="ChEBI" id="CHEBI:37565"/>
    </ligand>
</feature>
<comment type="subcellular location">
    <subcellularLocation>
        <location evidence="8">Cytoplasm</location>
    </subcellularLocation>
</comment>
<dbReference type="GO" id="GO:0016779">
    <property type="term" value="F:nucleotidyltransferase activity"/>
    <property type="evidence" value="ECO:0007669"/>
    <property type="project" value="UniProtKB-KW"/>
</dbReference>
<dbReference type="Proteomes" id="UP001516662">
    <property type="component" value="Unassembled WGS sequence"/>
</dbReference>
<evidence type="ECO:0000313" key="11">
    <source>
        <dbReference type="Proteomes" id="UP001516662"/>
    </source>
</evidence>
<evidence type="ECO:0000256" key="7">
    <source>
        <dbReference type="ARBA" id="ARBA00023150"/>
    </source>
</evidence>
<keyword evidence="2 8" id="KW-0808">Transferase</keyword>
<keyword evidence="5 8" id="KW-0460">Magnesium</keyword>
<keyword evidence="10" id="KW-0548">Nucleotidyltransferase</keyword>
<dbReference type="InterPro" id="IPR029044">
    <property type="entry name" value="Nucleotide-diphossugar_trans"/>
</dbReference>
<keyword evidence="1 8" id="KW-0963">Cytoplasm</keyword>
<dbReference type="InterPro" id="IPR013482">
    <property type="entry name" value="Molybde_CF_guanTrfase"/>
</dbReference>
<evidence type="ECO:0000256" key="8">
    <source>
        <dbReference type="HAMAP-Rule" id="MF_00316"/>
    </source>
</evidence>
<dbReference type="Pfam" id="PF12804">
    <property type="entry name" value="NTP_transf_3"/>
    <property type="match status" value="1"/>
</dbReference>
<dbReference type="EMBL" id="JADCLJ010000022">
    <property type="protein sequence ID" value="MBE4909336.1"/>
    <property type="molecule type" value="Genomic_DNA"/>
</dbReference>
<dbReference type="InterPro" id="IPR025877">
    <property type="entry name" value="MobA-like_NTP_Trfase"/>
</dbReference>
<comment type="domain">
    <text evidence="8">The N-terminal domain determines nucleotide recognition and specific binding, while the C-terminal domain determines the specific binding to the target protein.</text>
</comment>
<comment type="similarity">
    <text evidence="8">Belongs to the MobA family.</text>
</comment>
<comment type="caution">
    <text evidence="8">Lacks conserved residue(s) required for the propagation of feature annotation.</text>
</comment>
<evidence type="ECO:0000256" key="6">
    <source>
        <dbReference type="ARBA" id="ARBA00023134"/>
    </source>
</evidence>
<keyword evidence="4 8" id="KW-0547">Nucleotide-binding</keyword>
<accession>A0ABR9QLG0</accession>
<dbReference type="CDD" id="cd02503">
    <property type="entry name" value="MobA"/>
    <property type="match status" value="1"/>
</dbReference>